<dbReference type="EMBL" id="CAJHJG010001861">
    <property type="protein sequence ID" value="CAD6915457.1"/>
    <property type="molecule type" value="Genomic_DNA"/>
</dbReference>
<keyword evidence="1" id="KW-0813">Transport</keyword>
<dbReference type="PROSITE" id="PS00194">
    <property type="entry name" value="THIOREDOXIN_1"/>
    <property type="match status" value="1"/>
</dbReference>
<dbReference type="GO" id="GO:0005737">
    <property type="term" value="C:cytoplasm"/>
    <property type="evidence" value="ECO:0007669"/>
    <property type="project" value="TreeGrafter"/>
</dbReference>
<sequence length="150" mass="16194">MSINILRSSLARLPAASASNAVLSRRTVAAFSTHSSLRQIWADASETDVQSRLDTAHPAADKVLLIDFSATWCPPCKMLSPILESVVNRQGSEADLLVVDVDKEPGLASKYKVRAMPTVLALRRGEEVSRFVGAQGEAQVVQFIKDASSK</sequence>
<dbReference type="PRINTS" id="PR00421">
    <property type="entry name" value="THIOREDOXIN"/>
</dbReference>
<dbReference type="Proteomes" id="UP000077671">
    <property type="component" value="Unassembled WGS sequence"/>
</dbReference>
<dbReference type="Pfam" id="PF00085">
    <property type="entry name" value="Thioredoxin"/>
    <property type="match status" value="1"/>
</dbReference>
<evidence type="ECO:0000313" key="5">
    <source>
        <dbReference type="EMBL" id="CAD6915457.1"/>
    </source>
</evidence>
<feature type="domain" description="Thioredoxin" evidence="4">
    <location>
        <begin position="35"/>
        <end position="149"/>
    </location>
</feature>
<dbReference type="GO" id="GO:0015035">
    <property type="term" value="F:protein-disulfide reductase activity"/>
    <property type="evidence" value="ECO:0007669"/>
    <property type="project" value="TreeGrafter"/>
</dbReference>
<reference evidence="6" key="1">
    <citation type="submission" date="2016-04" db="EMBL/GenBank/DDBJ databases">
        <authorList>
            <person name="Nguyen H.D."/>
            <person name="Kesanakurti P."/>
            <person name="Cullis J."/>
            <person name="Levesque C.A."/>
            <person name="Hambleton S."/>
        </authorList>
    </citation>
    <scope>NUCLEOTIDE SEQUENCE</scope>
    <source>
        <strain evidence="6">DAOMC 238032</strain>
    </source>
</reference>
<evidence type="ECO:0000313" key="7">
    <source>
        <dbReference type="Proteomes" id="UP000077671"/>
    </source>
</evidence>
<evidence type="ECO:0000313" key="6">
    <source>
        <dbReference type="EMBL" id="KAE8264921.1"/>
    </source>
</evidence>
<dbReference type="SUPFAM" id="SSF52833">
    <property type="entry name" value="Thioredoxin-like"/>
    <property type="match status" value="1"/>
</dbReference>
<dbReference type="EMBL" id="LWDD02000038">
    <property type="protein sequence ID" value="KAE8264921.1"/>
    <property type="molecule type" value="Genomic_DNA"/>
</dbReference>
<comment type="caution">
    <text evidence="6">The sequence shown here is derived from an EMBL/GenBank/DDBJ whole genome shotgun (WGS) entry which is preliminary data.</text>
</comment>
<protein>
    <recommendedName>
        <fullName evidence="4">Thioredoxin domain-containing protein</fullName>
    </recommendedName>
</protein>
<gene>
    <name evidence="6" type="ORF">A4X03_0g615</name>
    <name evidence="5" type="ORF">JKIAZH3_G2397</name>
</gene>
<keyword evidence="8" id="KW-1185">Reference proteome</keyword>
<reference evidence="5" key="3">
    <citation type="submission" date="2020-10" db="EMBL/GenBank/DDBJ databases">
        <authorList>
            <person name="Sedaghatjoo S."/>
        </authorList>
    </citation>
    <scope>NUCLEOTIDE SEQUENCE</scope>
    <source>
        <strain evidence="5">AZH3</strain>
    </source>
</reference>
<dbReference type="PANTHER" id="PTHR45663">
    <property type="entry name" value="GEO12009P1"/>
    <property type="match status" value="1"/>
</dbReference>
<dbReference type="Gene3D" id="3.40.30.10">
    <property type="entry name" value="Glutaredoxin"/>
    <property type="match status" value="1"/>
</dbReference>
<evidence type="ECO:0000256" key="1">
    <source>
        <dbReference type="ARBA" id="ARBA00022448"/>
    </source>
</evidence>
<evidence type="ECO:0000313" key="8">
    <source>
        <dbReference type="Proteomes" id="UP000836402"/>
    </source>
</evidence>
<dbReference type="AlphaFoldDB" id="A0A177VGV7"/>
<organism evidence="6 7">
    <name type="scientific">Tilletia caries</name>
    <name type="common">wheat bunt fungus</name>
    <dbReference type="NCBI Taxonomy" id="13290"/>
    <lineage>
        <taxon>Eukaryota</taxon>
        <taxon>Fungi</taxon>
        <taxon>Dikarya</taxon>
        <taxon>Basidiomycota</taxon>
        <taxon>Ustilaginomycotina</taxon>
        <taxon>Exobasidiomycetes</taxon>
        <taxon>Tilletiales</taxon>
        <taxon>Tilletiaceae</taxon>
        <taxon>Tilletia</taxon>
    </lineage>
</organism>
<dbReference type="PANTHER" id="PTHR45663:SF11">
    <property type="entry name" value="GEO12009P1"/>
    <property type="match status" value="1"/>
</dbReference>
<dbReference type="CDD" id="cd02947">
    <property type="entry name" value="TRX_family"/>
    <property type="match status" value="1"/>
</dbReference>
<evidence type="ECO:0000256" key="3">
    <source>
        <dbReference type="ARBA" id="ARBA00023157"/>
    </source>
</evidence>
<keyword evidence="3" id="KW-1015">Disulfide bond</keyword>
<dbReference type="PROSITE" id="PS51352">
    <property type="entry name" value="THIOREDOXIN_2"/>
    <property type="match status" value="1"/>
</dbReference>
<reference evidence="6" key="2">
    <citation type="journal article" date="2019" name="IMA Fungus">
        <title>Genome sequencing and comparison of five Tilletia species to identify candidate genes for the detection of regulated species infecting wheat.</title>
        <authorList>
            <person name="Nguyen H.D.T."/>
            <person name="Sultana T."/>
            <person name="Kesanakurti P."/>
            <person name="Hambleton S."/>
        </authorList>
    </citation>
    <scope>NUCLEOTIDE SEQUENCE</scope>
    <source>
        <strain evidence="6">DAOMC 238032</strain>
    </source>
</reference>
<dbReference type="Proteomes" id="UP000836402">
    <property type="component" value="Unassembled WGS sequence"/>
</dbReference>
<evidence type="ECO:0000259" key="4">
    <source>
        <dbReference type="PROSITE" id="PS51352"/>
    </source>
</evidence>
<proteinExistence type="predicted"/>
<evidence type="ECO:0000256" key="2">
    <source>
        <dbReference type="ARBA" id="ARBA00022982"/>
    </source>
</evidence>
<dbReference type="InterPro" id="IPR036249">
    <property type="entry name" value="Thioredoxin-like_sf"/>
</dbReference>
<name>A0A177VGV7_9BASI</name>
<keyword evidence="2" id="KW-0249">Electron transport</keyword>
<accession>A0A177VGV7</accession>
<dbReference type="InterPro" id="IPR013766">
    <property type="entry name" value="Thioredoxin_domain"/>
</dbReference>
<dbReference type="InterPro" id="IPR017937">
    <property type="entry name" value="Thioredoxin_CS"/>
</dbReference>